<dbReference type="AlphaFoldDB" id="A0A2M4C9P6"/>
<name>A0A2M4C9P6_9DIPT</name>
<organism evidence="1">
    <name type="scientific">Anopheles marajoara</name>
    <dbReference type="NCBI Taxonomy" id="58244"/>
    <lineage>
        <taxon>Eukaryota</taxon>
        <taxon>Metazoa</taxon>
        <taxon>Ecdysozoa</taxon>
        <taxon>Arthropoda</taxon>
        <taxon>Hexapoda</taxon>
        <taxon>Insecta</taxon>
        <taxon>Pterygota</taxon>
        <taxon>Neoptera</taxon>
        <taxon>Endopterygota</taxon>
        <taxon>Diptera</taxon>
        <taxon>Nematocera</taxon>
        <taxon>Culicoidea</taxon>
        <taxon>Culicidae</taxon>
        <taxon>Anophelinae</taxon>
        <taxon>Anopheles</taxon>
    </lineage>
</organism>
<proteinExistence type="predicted"/>
<sequence length="91" mass="10700">MFPFVFLFLSFPIDDLPALLPRWQCFTSALFHTITLSFCAHCSHLLPIPYKFHLTTHDKMAISKELLNIFLAFVIQINSSHPNCYRFHTER</sequence>
<dbReference type="EMBL" id="GGFJ01012935">
    <property type="protein sequence ID" value="MBW62076.1"/>
    <property type="molecule type" value="Transcribed_RNA"/>
</dbReference>
<protein>
    <submittedName>
        <fullName evidence="1">Putative secreted protein</fullName>
    </submittedName>
</protein>
<reference evidence="1" key="1">
    <citation type="submission" date="2018-01" db="EMBL/GenBank/DDBJ databases">
        <title>An insight into the sialome of Amazonian anophelines.</title>
        <authorList>
            <person name="Ribeiro J.M."/>
            <person name="Scarpassa V."/>
            <person name="Calvo E."/>
        </authorList>
    </citation>
    <scope>NUCLEOTIDE SEQUENCE</scope>
    <source>
        <tissue evidence="1">Salivary glands</tissue>
    </source>
</reference>
<evidence type="ECO:0000313" key="1">
    <source>
        <dbReference type="EMBL" id="MBW62076.1"/>
    </source>
</evidence>
<accession>A0A2M4C9P6</accession>